<keyword evidence="2" id="KW-1185">Reference proteome</keyword>
<sequence>MKHFNFIHHIYASSDCSKDMPAYMAGTFMTTDLATQDKSN</sequence>
<name>A0ABV4N698_9VIBR</name>
<organism evidence="1 2">
    <name type="scientific">Vibrio gallaecicus</name>
    <dbReference type="NCBI Taxonomy" id="552386"/>
    <lineage>
        <taxon>Bacteria</taxon>
        <taxon>Pseudomonadati</taxon>
        <taxon>Pseudomonadota</taxon>
        <taxon>Gammaproteobacteria</taxon>
        <taxon>Vibrionales</taxon>
        <taxon>Vibrionaceae</taxon>
        <taxon>Vibrio</taxon>
    </lineage>
</organism>
<gene>
    <name evidence="1" type="ORF">AB4566_00950</name>
</gene>
<dbReference type="EMBL" id="JBFRUW010000001">
    <property type="protein sequence ID" value="MFA0566835.1"/>
    <property type="molecule type" value="Genomic_DNA"/>
</dbReference>
<evidence type="ECO:0000313" key="2">
    <source>
        <dbReference type="Proteomes" id="UP001570417"/>
    </source>
</evidence>
<proteinExistence type="predicted"/>
<protein>
    <submittedName>
        <fullName evidence="1">Uncharacterized protein</fullName>
    </submittedName>
</protein>
<evidence type="ECO:0000313" key="1">
    <source>
        <dbReference type="EMBL" id="MFA0566835.1"/>
    </source>
</evidence>
<reference evidence="1 2" key="1">
    <citation type="journal article" date="2024" name="ISME J.">
        <title>Tailless and filamentous prophages are predominant in marine Vibrio.</title>
        <authorList>
            <person name="Steensen K."/>
            <person name="Seneca J."/>
            <person name="Bartlau N."/>
            <person name="Yu X.A."/>
            <person name="Hussain F.A."/>
            <person name="Polz M.F."/>
        </authorList>
    </citation>
    <scope>NUCLEOTIDE SEQUENCE [LARGE SCALE GENOMIC DNA]</scope>
    <source>
        <strain evidence="1 2">10N.222.51.A1</strain>
    </source>
</reference>
<dbReference type="RefSeq" id="WP_257217142.1">
    <property type="nucleotide sequence ID" value="NZ_AP025490.1"/>
</dbReference>
<accession>A0ABV4N698</accession>
<comment type="caution">
    <text evidence="1">The sequence shown here is derived from an EMBL/GenBank/DDBJ whole genome shotgun (WGS) entry which is preliminary data.</text>
</comment>
<dbReference type="Proteomes" id="UP001570417">
    <property type="component" value="Unassembled WGS sequence"/>
</dbReference>